<dbReference type="SUPFAM" id="SSF51338">
    <property type="entry name" value="Composite domain of metallo-dependent hydrolases"/>
    <property type="match status" value="1"/>
</dbReference>
<organism evidence="3 4">
    <name type="scientific">Silvibacterium dinghuense</name>
    <dbReference type="NCBI Taxonomy" id="1560006"/>
    <lineage>
        <taxon>Bacteria</taxon>
        <taxon>Pseudomonadati</taxon>
        <taxon>Acidobacteriota</taxon>
        <taxon>Terriglobia</taxon>
        <taxon>Terriglobales</taxon>
        <taxon>Acidobacteriaceae</taxon>
        <taxon>Silvibacterium</taxon>
    </lineage>
</organism>
<dbReference type="OrthoDB" id="9782972at2"/>
<dbReference type="EMBL" id="SDMK01000001">
    <property type="protein sequence ID" value="RXS96721.1"/>
    <property type="molecule type" value="Genomic_DNA"/>
</dbReference>
<dbReference type="PANTHER" id="PTHR43135:SF3">
    <property type="entry name" value="ALPHA-D-RIBOSE 1-METHYLPHOSPHONATE 5-TRIPHOSPHATE DIPHOSPHATASE"/>
    <property type="match status" value="1"/>
</dbReference>
<dbReference type="RefSeq" id="WP_129206473.1">
    <property type="nucleotide sequence ID" value="NZ_BMGU01000001.1"/>
</dbReference>
<dbReference type="InterPro" id="IPR032466">
    <property type="entry name" value="Metal_Hydrolase"/>
</dbReference>
<evidence type="ECO:0000313" key="4">
    <source>
        <dbReference type="Proteomes" id="UP000290253"/>
    </source>
</evidence>
<sequence>MKINRLQGIVLSAVCLFAVQTWAQASAQLPVPDLALRGARVYANPQAAPIDNAVVLIHDGHIAAVSSASALTVPSGVRVLDCSGKIIVAGFWNSHVHFETGWDDAAHAPVAQLEGHLQQMLTRWGFTTVWDLGSVPENTLALRSRIESGEIPGPQILMAGDIFPLHGHPVYLPASLQLPEAATPDQAREMAERYLHIPLDGIKLFTGAFMGDAPVINMPEPIAAAAVDVAHAQHKPVFAHPQNYAGVDNALAAGVDILAHTIPTENGFTPAELARMKQQHSALIPTLTLWTTVVHNPAVSAHLVDSGVSELKSWAAAGGTVLFGTDVGFQSVYDTTQEYQFMGRALGWREILASLTTAPSDYFHQPQKGRIEPGSVADLVVLDGDPATDVANLARVHTAIRGGRVIYEETPAR</sequence>
<evidence type="ECO:0000313" key="3">
    <source>
        <dbReference type="EMBL" id="RXS96721.1"/>
    </source>
</evidence>
<feature type="chain" id="PRO_5020363683" evidence="1">
    <location>
        <begin position="24"/>
        <end position="413"/>
    </location>
</feature>
<protein>
    <submittedName>
        <fullName evidence="3">4-alpha-glucanotransferase</fullName>
    </submittedName>
</protein>
<evidence type="ECO:0000259" key="2">
    <source>
        <dbReference type="Pfam" id="PF01979"/>
    </source>
</evidence>
<reference evidence="3 4" key="1">
    <citation type="journal article" date="2016" name="Int. J. Syst. Evol. Microbiol.">
        <title>Acidipila dinghuensis sp. nov., an acidobacterium isolated from forest soil.</title>
        <authorList>
            <person name="Jiang Y.W."/>
            <person name="Wang J."/>
            <person name="Chen M.H."/>
            <person name="Lv Y.Y."/>
            <person name="Qiu L.H."/>
        </authorList>
    </citation>
    <scope>NUCLEOTIDE SEQUENCE [LARGE SCALE GENOMIC DNA]</scope>
    <source>
        <strain evidence="3 4">DHOF10</strain>
    </source>
</reference>
<dbReference type="PANTHER" id="PTHR43135">
    <property type="entry name" value="ALPHA-D-RIBOSE 1-METHYLPHOSPHONATE 5-TRIPHOSPHATE DIPHOSPHATASE"/>
    <property type="match status" value="1"/>
</dbReference>
<dbReference type="Gene3D" id="2.30.40.10">
    <property type="entry name" value="Urease, subunit C, domain 1"/>
    <property type="match status" value="1"/>
</dbReference>
<keyword evidence="3" id="KW-0808">Transferase</keyword>
<dbReference type="Pfam" id="PF01979">
    <property type="entry name" value="Amidohydro_1"/>
    <property type="match status" value="1"/>
</dbReference>
<name>A0A4Q1SGQ2_9BACT</name>
<keyword evidence="4" id="KW-1185">Reference proteome</keyword>
<feature type="signal peptide" evidence="1">
    <location>
        <begin position="1"/>
        <end position="23"/>
    </location>
</feature>
<feature type="domain" description="Amidohydrolase-related" evidence="2">
    <location>
        <begin position="86"/>
        <end position="405"/>
    </location>
</feature>
<dbReference type="GO" id="GO:0016740">
    <property type="term" value="F:transferase activity"/>
    <property type="evidence" value="ECO:0007669"/>
    <property type="project" value="UniProtKB-KW"/>
</dbReference>
<dbReference type="Proteomes" id="UP000290253">
    <property type="component" value="Unassembled WGS sequence"/>
</dbReference>
<accession>A0A4Q1SGQ2</accession>
<dbReference type="AlphaFoldDB" id="A0A4Q1SGQ2"/>
<dbReference type="InterPro" id="IPR011059">
    <property type="entry name" value="Metal-dep_hydrolase_composite"/>
</dbReference>
<comment type="caution">
    <text evidence="3">The sequence shown here is derived from an EMBL/GenBank/DDBJ whole genome shotgun (WGS) entry which is preliminary data.</text>
</comment>
<evidence type="ECO:0000256" key="1">
    <source>
        <dbReference type="SAM" id="SignalP"/>
    </source>
</evidence>
<dbReference type="Gene3D" id="3.20.20.140">
    <property type="entry name" value="Metal-dependent hydrolases"/>
    <property type="match status" value="1"/>
</dbReference>
<dbReference type="InterPro" id="IPR006680">
    <property type="entry name" value="Amidohydro-rel"/>
</dbReference>
<gene>
    <name evidence="3" type="ORF">ESZ00_01875</name>
</gene>
<dbReference type="GO" id="GO:0016810">
    <property type="term" value="F:hydrolase activity, acting on carbon-nitrogen (but not peptide) bonds"/>
    <property type="evidence" value="ECO:0007669"/>
    <property type="project" value="InterPro"/>
</dbReference>
<dbReference type="InterPro" id="IPR051781">
    <property type="entry name" value="Metallo-dep_Hydrolase"/>
</dbReference>
<keyword evidence="1" id="KW-0732">Signal</keyword>
<dbReference type="SUPFAM" id="SSF51556">
    <property type="entry name" value="Metallo-dependent hydrolases"/>
    <property type="match status" value="1"/>
</dbReference>
<proteinExistence type="predicted"/>